<proteinExistence type="predicted"/>
<accession>A0A820EL59</accession>
<comment type="caution">
    <text evidence="1">The sequence shown here is derived from an EMBL/GenBank/DDBJ whole genome shotgun (WGS) entry which is preliminary data.</text>
</comment>
<feature type="non-terminal residue" evidence="1">
    <location>
        <position position="1"/>
    </location>
</feature>
<reference evidence="1" key="1">
    <citation type="submission" date="2021-02" db="EMBL/GenBank/DDBJ databases">
        <authorList>
            <person name="Nowell W R."/>
        </authorList>
    </citation>
    <scope>NUCLEOTIDE SEQUENCE</scope>
</reference>
<gene>
    <name evidence="1" type="ORF">FNK824_LOCUS38591</name>
</gene>
<dbReference type="Proteomes" id="UP000663874">
    <property type="component" value="Unassembled WGS sequence"/>
</dbReference>
<name>A0A820EL59_9BILA</name>
<evidence type="ECO:0000313" key="2">
    <source>
        <dbReference type="Proteomes" id="UP000663874"/>
    </source>
</evidence>
<dbReference type="AlphaFoldDB" id="A0A820EL59"/>
<evidence type="ECO:0000313" key="1">
    <source>
        <dbReference type="EMBL" id="CAF4250404.1"/>
    </source>
</evidence>
<protein>
    <submittedName>
        <fullName evidence="1">Uncharacterized protein</fullName>
    </submittedName>
</protein>
<organism evidence="1 2">
    <name type="scientific">Rotaria sordida</name>
    <dbReference type="NCBI Taxonomy" id="392033"/>
    <lineage>
        <taxon>Eukaryota</taxon>
        <taxon>Metazoa</taxon>
        <taxon>Spiralia</taxon>
        <taxon>Gnathifera</taxon>
        <taxon>Rotifera</taxon>
        <taxon>Eurotatoria</taxon>
        <taxon>Bdelloidea</taxon>
        <taxon>Philodinida</taxon>
        <taxon>Philodinidae</taxon>
        <taxon>Rotaria</taxon>
    </lineage>
</organism>
<sequence length="48" mass="5105">IGQINDVNAPPGRGLAFVSDIGHDIGRGLCFSLTFHSFHVCSHDGLLL</sequence>
<dbReference type="EMBL" id="CAJOBE010022413">
    <property type="protein sequence ID" value="CAF4250404.1"/>
    <property type="molecule type" value="Genomic_DNA"/>
</dbReference>